<evidence type="ECO:0000256" key="1">
    <source>
        <dbReference type="SAM" id="SignalP"/>
    </source>
</evidence>
<feature type="signal peptide" evidence="1">
    <location>
        <begin position="1"/>
        <end position="25"/>
    </location>
</feature>
<dbReference type="EMBL" id="BRYB01004201">
    <property type="protein sequence ID" value="GMI27297.1"/>
    <property type="molecule type" value="Genomic_DNA"/>
</dbReference>
<dbReference type="Proteomes" id="UP001165060">
    <property type="component" value="Unassembled WGS sequence"/>
</dbReference>
<reference evidence="2 3" key="1">
    <citation type="journal article" date="2023" name="Commun. Biol.">
        <title>Genome analysis of Parmales, the sister group of diatoms, reveals the evolutionary specialization of diatoms from phago-mixotrophs to photoautotrophs.</title>
        <authorList>
            <person name="Ban H."/>
            <person name="Sato S."/>
            <person name="Yoshikawa S."/>
            <person name="Yamada K."/>
            <person name="Nakamura Y."/>
            <person name="Ichinomiya M."/>
            <person name="Sato N."/>
            <person name="Blanc-Mathieu R."/>
            <person name="Endo H."/>
            <person name="Kuwata A."/>
            <person name="Ogata H."/>
        </authorList>
    </citation>
    <scope>NUCLEOTIDE SEQUENCE [LARGE SCALE GENOMIC DNA]</scope>
</reference>
<accession>A0ABQ6MK03</accession>
<protein>
    <submittedName>
        <fullName evidence="2">Uncharacterized protein</fullName>
    </submittedName>
</protein>
<proteinExistence type="predicted"/>
<gene>
    <name evidence="2" type="ORF">TeGR_g8105</name>
</gene>
<keyword evidence="3" id="KW-1185">Reference proteome</keyword>
<sequence>MWRPPLSLSLLLSCWLLFLAPVVQPYTVPVTGVETEYDSTDDSDVTDDGNLSDCTQNIVNQRAEEGTRCHLLNAIELLNNNWNIGGSGTGVEGGQVVEFVFRQGAGYMFSRREYFKSQMSAFGIALQGTGTGTETDEHYAPIFPVGTPVDESNYYAVLNGASGDDLGFKKGFHIQGASQPCSFVNIEFKNWSGGALYIQGVSQLVTVQYCRFSGNGDTDL</sequence>
<comment type="caution">
    <text evidence="2">The sequence shown here is derived from an EMBL/GenBank/DDBJ whole genome shotgun (WGS) entry which is preliminary data.</text>
</comment>
<evidence type="ECO:0000313" key="3">
    <source>
        <dbReference type="Proteomes" id="UP001165060"/>
    </source>
</evidence>
<name>A0ABQ6MK03_9STRA</name>
<evidence type="ECO:0000313" key="2">
    <source>
        <dbReference type="EMBL" id="GMI27297.1"/>
    </source>
</evidence>
<organism evidence="2 3">
    <name type="scientific">Tetraparma gracilis</name>
    <dbReference type="NCBI Taxonomy" id="2962635"/>
    <lineage>
        <taxon>Eukaryota</taxon>
        <taxon>Sar</taxon>
        <taxon>Stramenopiles</taxon>
        <taxon>Ochrophyta</taxon>
        <taxon>Bolidophyceae</taxon>
        <taxon>Parmales</taxon>
        <taxon>Triparmaceae</taxon>
        <taxon>Tetraparma</taxon>
    </lineage>
</organism>
<feature type="chain" id="PRO_5046299712" evidence="1">
    <location>
        <begin position="26"/>
        <end position="220"/>
    </location>
</feature>
<keyword evidence="1" id="KW-0732">Signal</keyword>